<proteinExistence type="predicted"/>
<dbReference type="OrthoDB" id="45256at2759"/>
<dbReference type="PIRSF" id="PIRSF007747">
    <property type="entry name" value="Ribosyl_Ptfrase"/>
    <property type="match status" value="1"/>
</dbReference>
<feature type="domain" description="Rit1 N-terminal" evidence="2">
    <location>
        <begin position="28"/>
        <end position="308"/>
    </location>
</feature>
<reference evidence="4" key="1">
    <citation type="journal article" date="2016" name="Nature">
        <title>The genome of the seagrass Zostera marina reveals angiosperm adaptation to the sea.</title>
        <authorList>
            <person name="Olsen J.L."/>
            <person name="Rouze P."/>
            <person name="Verhelst B."/>
            <person name="Lin Y.-C."/>
            <person name="Bayer T."/>
            <person name="Collen J."/>
            <person name="Dattolo E."/>
            <person name="De Paoli E."/>
            <person name="Dittami S."/>
            <person name="Maumus F."/>
            <person name="Michel G."/>
            <person name="Kersting A."/>
            <person name="Lauritano C."/>
            <person name="Lohaus R."/>
            <person name="Toepel M."/>
            <person name="Tonon T."/>
            <person name="Vanneste K."/>
            <person name="Amirebrahimi M."/>
            <person name="Brakel J."/>
            <person name="Bostroem C."/>
            <person name="Chovatia M."/>
            <person name="Grimwood J."/>
            <person name="Jenkins J.W."/>
            <person name="Jueterbock A."/>
            <person name="Mraz A."/>
            <person name="Stam W.T."/>
            <person name="Tice H."/>
            <person name="Bornberg-Bauer E."/>
            <person name="Green P.J."/>
            <person name="Pearson G.A."/>
            <person name="Procaccini G."/>
            <person name="Duarte C.M."/>
            <person name="Schmutz J."/>
            <person name="Reusch T.B.H."/>
            <person name="Van de Peer Y."/>
        </authorList>
    </citation>
    <scope>NUCLEOTIDE SEQUENCE [LARGE SCALE GENOMIC DNA]</scope>
    <source>
        <strain evidence="4">cv. Finnish</strain>
    </source>
</reference>
<keyword evidence="4" id="KW-1185">Reference proteome</keyword>
<evidence type="ECO:0000313" key="4">
    <source>
        <dbReference type="Proteomes" id="UP000036987"/>
    </source>
</evidence>
<dbReference type="Proteomes" id="UP000036987">
    <property type="component" value="Unassembled WGS sequence"/>
</dbReference>
<dbReference type="PANTHER" id="PTHR31811">
    <property type="entry name" value="TRNA A64-2'-O-RIBOSYLPHOSPHATE TRANSFERASE"/>
    <property type="match status" value="1"/>
</dbReference>
<organism evidence="3 4">
    <name type="scientific">Zostera marina</name>
    <name type="common">Eelgrass</name>
    <dbReference type="NCBI Taxonomy" id="29655"/>
    <lineage>
        <taxon>Eukaryota</taxon>
        <taxon>Viridiplantae</taxon>
        <taxon>Streptophyta</taxon>
        <taxon>Embryophyta</taxon>
        <taxon>Tracheophyta</taxon>
        <taxon>Spermatophyta</taxon>
        <taxon>Magnoliopsida</taxon>
        <taxon>Liliopsida</taxon>
        <taxon>Zosteraceae</taxon>
        <taxon>Zostera</taxon>
    </lineage>
</organism>
<dbReference type="SUPFAM" id="SSF52799">
    <property type="entry name" value="(Phosphotyrosine protein) phosphatases II"/>
    <property type="match status" value="1"/>
</dbReference>
<dbReference type="InterPro" id="IPR033449">
    <property type="entry name" value="Rit1_N"/>
</dbReference>
<dbReference type="EMBL" id="LFYR01000626">
    <property type="protein sequence ID" value="KMZ72468.1"/>
    <property type="molecule type" value="Genomic_DNA"/>
</dbReference>
<dbReference type="OMA" id="SHIEGWI"/>
<accession>A0A0K9PTT9</accession>
<sequence length="514" mass="58411">MSSMAGYEDESSSETMTMKSVYKTCRIIKKRENSIYNALRSIYEDSIFVAEIAQLWPELPLVANLRCGFWYSSKFEQTCYFKSTDGHTNNLSFSTARLNLHLATLVGQRGGCVVVDSTRKGKRFPDSMSKTIPIWACVLNRAIRNRLQRNSDCLSEENYNQESINWDSSLHLPLWVSKMEASKIENLLDEWTYQFENSGADIDSLVSIKKPLRPMWISSSTVIWLNEVPGIDSWDFTPIILLSASSPTGTPHYHRTMSEFSWNYIPGAGDDEESWARGLTPDIFWKNAFDIISCGPDLCNQKVAQLVEMNRVYRAQRGEVADQIIINSTNQLVRDFKTPDFGIQADSNQQGLYWLGSTNLSIGSTSHEELLEDVDAVLNCDTELPSFSLEGKSYLHLPIQNSKMNRFSLLNNLPSAFNFARLLMNRSKKLLICCHNGEDLSVCVCLAILTSLFDETWSFDNGKHFKESSSITKSDLKRRLTFICKYASSARPSRGNLKQVFCFLNPTPDFINKQ</sequence>
<gene>
    <name evidence="3" type="ORF">ZOSMA_163G00130</name>
</gene>
<comment type="caution">
    <text evidence="3">The sequence shown here is derived from an EMBL/GenBank/DDBJ whole genome shotgun (WGS) entry which is preliminary data.</text>
</comment>
<dbReference type="Gene3D" id="3.90.190.10">
    <property type="entry name" value="Protein tyrosine phosphatase superfamily"/>
    <property type="match status" value="1"/>
</dbReference>
<name>A0A0K9PTT9_ZOSMR</name>
<dbReference type="PANTHER" id="PTHR31811:SF0">
    <property type="entry name" value="TRNA A64-2'-O-RIBOSYLPHOSPHATE TRANSFERASE"/>
    <property type="match status" value="1"/>
</dbReference>
<dbReference type="GO" id="GO:0019988">
    <property type="term" value="P:charged-tRNA amino acid modification"/>
    <property type="evidence" value="ECO:0000318"/>
    <property type="project" value="GO_Central"/>
</dbReference>
<keyword evidence="3" id="KW-0808">Transferase</keyword>
<feature type="domain" description="Rit1 DUSP-like" evidence="1">
    <location>
        <begin position="393"/>
        <end position="504"/>
    </location>
</feature>
<evidence type="ECO:0000313" key="3">
    <source>
        <dbReference type="EMBL" id="KMZ72468.1"/>
    </source>
</evidence>
<evidence type="ECO:0000259" key="1">
    <source>
        <dbReference type="Pfam" id="PF04179"/>
    </source>
</evidence>
<dbReference type="InterPro" id="IPR007306">
    <property type="entry name" value="Rit1"/>
</dbReference>
<protein>
    <submittedName>
        <fullName evidence="3">tRNA A64-2'-O-ribosylphosphate transferase</fullName>
    </submittedName>
</protein>
<dbReference type="GO" id="GO:0043399">
    <property type="term" value="F:tRNA adenosine(64)-2'-O-ribosylphosphate transferase activity"/>
    <property type="evidence" value="ECO:0007669"/>
    <property type="project" value="InterPro"/>
</dbReference>
<evidence type="ECO:0000259" key="2">
    <source>
        <dbReference type="Pfam" id="PF17184"/>
    </source>
</evidence>
<dbReference type="Pfam" id="PF17184">
    <property type="entry name" value="Rit1_C"/>
    <property type="match status" value="1"/>
</dbReference>
<dbReference type="InterPro" id="IPR029021">
    <property type="entry name" value="Prot-tyrosine_phosphatase-like"/>
</dbReference>
<dbReference type="GO" id="GO:0016763">
    <property type="term" value="F:pentosyltransferase activity"/>
    <property type="evidence" value="ECO:0000318"/>
    <property type="project" value="GO_Central"/>
</dbReference>
<dbReference type="AlphaFoldDB" id="A0A0K9PTT9"/>
<dbReference type="Pfam" id="PF04179">
    <property type="entry name" value="Init_tRNA_PT"/>
    <property type="match status" value="1"/>
</dbReference>
<dbReference type="InterPro" id="IPR033421">
    <property type="entry name" value="Rit1_DUSP-like"/>
</dbReference>